<evidence type="ECO:0000256" key="2">
    <source>
        <dbReference type="ARBA" id="ARBA00023125"/>
    </source>
</evidence>
<dbReference type="Proteomes" id="UP000664761">
    <property type="component" value="Unassembled WGS sequence"/>
</dbReference>
<protein>
    <submittedName>
        <fullName evidence="5">AroM family protein</fullName>
    </submittedName>
</protein>
<dbReference type="InterPro" id="IPR016032">
    <property type="entry name" value="Sig_transdc_resp-reg_C-effctor"/>
</dbReference>
<organism evidence="5 6">
    <name type="scientific">Sneathiella sedimenti</name>
    <dbReference type="NCBI Taxonomy" id="2816034"/>
    <lineage>
        <taxon>Bacteria</taxon>
        <taxon>Pseudomonadati</taxon>
        <taxon>Pseudomonadota</taxon>
        <taxon>Alphaproteobacteria</taxon>
        <taxon>Sneathiellales</taxon>
        <taxon>Sneathiellaceae</taxon>
        <taxon>Sneathiella</taxon>
    </lineage>
</organism>
<dbReference type="SUPFAM" id="SSF46894">
    <property type="entry name" value="C-terminal effector domain of the bipartite response regulators"/>
    <property type="match status" value="1"/>
</dbReference>
<dbReference type="Pfam" id="PF07302">
    <property type="entry name" value="AroM"/>
    <property type="match status" value="1"/>
</dbReference>
<dbReference type="CDD" id="cd06170">
    <property type="entry name" value="LuxR_C_like"/>
    <property type="match status" value="1"/>
</dbReference>
<dbReference type="PRINTS" id="PR00038">
    <property type="entry name" value="HTHLUXR"/>
</dbReference>
<dbReference type="Gene3D" id="1.10.10.10">
    <property type="entry name" value="Winged helix-like DNA-binding domain superfamily/Winged helix DNA-binding domain"/>
    <property type="match status" value="1"/>
</dbReference>
<keyword evidence="1" id="KW-0805">Transcription regulation</keyword>
<evidence type="ECO:0000313" key="5">
    <source>
        <dbReference type="EMBL" id="MBO0334600.1"/>
    </source>
</evidence>
<keyword evidence="6" id="KW-1185">Reference proteome</keyword>
<accession>A0ABS3F7V7</accession>
<evidence type="ECO:0000256" key="3">
    <source>
        <dbReference type="ARBA" id="ARBA00023163"/>
    </source>
</evidence>
<sequence>MARLPRIAFVTIGQAPRPDIVPHLIRQLDTEIIVEEFGALDGIDPTEFDKLPKAPNQIALHTRFANGEYKIVSGDIVERRMAALCARLDQENYDFIVVVSTGLQQEIVTKTPLLNGQTIVESWVQSLTMVGCRVGIIYSVDLQGTENIFTHGAAIRQSVSYTLPGPSGNIDDITRSLKNCDFIVMYSMAYSGEMARKVSAQSGKPVATARNILASSLRMQLNSMTDTRPREKKNLAMRMAQAYPQLTRRELEVAENVVAGLSNKEIARLLDISHRTVEIHRSRVMKKLGVSTVSGLIRQVLML</sequence>
<dbReference type="SMART" id="SM00421">
    <property type="entry name" value="HTH_LUXR"/>
    <property type="match status" value="1"/>
</dbReference>
<dbReference type="InterPro" id="IPR010843">
    <property type="entry name" value="Uncharacterised_AroM"/>
</dbReference>
<gene>
    <name evidence="5" type="ORF">J0X12_13315</name>
</gene>
<evidence type="ECO:0000256" key="1">
    <source>
        <dbReference type="ARBA" id="ARBA00023015"/>
    </source>
</evidence>
<keyword evidence="2" id="KW-0238">DNA-binding</keyword>
<comment type="caution">
    <text evidence="5">The sequence shown here is derived from an EMBL/GenBank/DDBJ whole genome shotgun (WGS) entry which is preliminary data.</text>
</comment>
<reference evidence="5 6" key="1">
    <citation type="submission" date="2021-03" db="EMBL/GenBank/DDBJ databases">
        <title>Sneathiella sp. CAU 1612 isolated from Kang Won-do.</title>
        <authorList>
            <person name="Kim W."/>
        </authorList>
    </citation>
    <scope>NUCLEOTIDE SEQUENCE [LARGE SCALE GENOMIC DNA]</scope>
    <source>
        <strain evidence="5 6">CAU 1612</strain>
    </source>
</reference>
<dbReference type="EMBL" id="JAFLNC010000004">
    <property type="protein sequence ID" value="MBO0334600.1"/>
    <property type="molecule type" value="Genomic_DNA"/>
</dbReference>
<proteinExistence type="predicted"/>
<dbReference type="RefSeq" id="WP_207046582.1">
    <property type="nucleotide sequence ID" value="NZ_JAFLNC010000004.1"/>
</dbReference>
<keyword evidence="3" id="KW-0804">Transcription</keyword>
<dbReference type="InterPro" id="IPR036388">
    <property type="entry name" value="WH-like_DNA-bd_sf"/>
</dbReference>
<dbReference type="PROSITE" id="PS50043">
    <property type="entry name" value="HTH_LUXR_2"/>
    <property type="match status" value="1"/>
</dbReference>
<evidence type="ECO:0000259" key="4">
    <source>
        <dbReference type="PROSITE" id="PS50043"/>
    </source>
</evidence>
<evidence type="ECO:0000313" key="6">
    <source>
        <dbReference type="Proteomes" id="UP000664761"/>
    </source>
</evidence>
<dbReference type="Pfam" id="PF00196">
    <property type="entry name" value="GerE"/>
    <property type="match status" value="1"/>
</dbReference>
<dbReference type="PROSITE" id="PS00622">
    <property type="entry name" value="HTH_LUXR_1"/>
    <property type="match status" value="1"/>
</dbReference>
<feature type="domain" description="HTH luxR-type" evidence="4">
    <location>
        <begin position="239"/>
        <end position="303"/>
    </location>
</feature>
<name>A0ABS3F7V7_9PROT</name>
<dbReference type="InterPro" id="IPR000792">
    <property type="entry name" value="Tscrpt_reg_LuxR_C"/>
</dbReference>
<dbReference type="PANTHER" id="PTHR44688">
    <property type="entry name" value="DNA-BINDING TRANSCRIPTIONAL ACTIVATOR DEVR_DOSR"/>
    <property type="match status" value="1"/>
</dbReference>
<dbReference type="PANTHER" id="PTHR44688:SF16">
    <property type="entry name" value="DNA-BINDING TRANSCRIPTIONAL ACTIVATOR DEVR_DOSR"/>
    <property type="match status" value="1"/>
</dbReference>